<feature type="non-terminal residue" evidence="1">
    <location>
        <position position="125"/>
    </location>
</feature>
<proteinExistence type="predicted"/>
<reference evidence="1" key="1">
    <citation type="journal article" date="2014" name="Front. Microbiol.">
        <title>High frequency of phylogenetically diverse reductive dehalogenase-homologous genes in deep subseafloor sedimentary metagenomes.</title>
        <authorList>
            <person name="Kawai M."/>
            <person name="Futagami T."/>
            <person name="Toyoda A."/>
            <person name="Takaki Y."/>
            <person name="Nishi S."/>
            <person name="Hori S."/>
            <person name="Arai W."/>
            <person name="Tsubouchi T."/>
            <person name="Morono Y."/>
            <person name="Uchiyama I."/>
            <person name="Ito T."/>
            <person name="Fujiyama A."/>
            <person name="Inagaki F."/>
            <person name="Takami H."/>
        </authorList>
    </citation>
    <scope>NUCLEOTIDE SEQUENCE</scope>
    <source>
        <strain evidence="1">Expedition CK06-06</strain>
    </source>
</reference>
<evidence type="ECO:0000313" key="1">
    <source>
        <dbReference type="EMBL" id="GAG93443.1"/>
    </source>
</evidence>
<evidence type="ECO:0008006" key="2">
    <source>
        <dbReference type="Google" id="ProtNLM"/>
    </source>
</evidence>
<comment type="caution">
    <text evidence="1">The sequence shown here is derived from an EMBL/GenBank/DDBJ whole genome shotgun (WGS) entry which is preliminary data.</text>
</comment>
<sequence length="125" mass="14455">MHQETSVPHHIIWNLPSYIFWKDINLCYLGCNENFFKLSGLKNPAKLIGKTDYEMPWIKCASKYREDDKEILQGHSHNLTSVEELVVTEKVKLTIYVVKKPIYQQGRITGIQGYAKILTNTLGKT</sequence>
<accession>X1CAT5</accession>
<dbReference type="Gene3D" id="3.30.450.20">
    <property type="entry name" value="PAS domain"/>
    <property type="match status" value="1"/>
</dbReference>
<dbReference type="SUPFAM" id="SSF55785">
    <property type="entry name" value="PYP-like sensor domain (PAS domain)"/>
    <property type="match status" value="1"/>
</dbReference>
<gene>
    <name evidence="1" type="ORF">S01H4_48697</name>
</gene>
<dbReference type="EMBL" id="BART01027469">
    <property type="protein sequence ID" value="GAG93443.1"/>
    <property type="molecule type" value="Genomic_DNA"/>
</dbReference>
<dbReference type="InterPro" id="IPR035965">
    <property type="entry name" value="PAS-like_dom_sf"/>
</dbReference>
<protein>
    <recommendedName>
        <fullName evidence="2">PAS fold-4 domain-containing protein</fullName>
    </recommendedName>
</protein>
<dbReference type="AlphaFoldDB" id="X1CAT5"/>
<organism evidence="1">
    <name type="scientific">marine sediment metagenome</name>
    <dbReference type="NCBI Taxonomy" id="412755"/>
    <lineage>
        <taxon>unclassified sequences</taxon>
        <taxon>metagenomes</taxon>
        <taxon>ecological metagenomes</taxon>
    </lineage>
</organism>
<name>X1CAT5_9ZZZZ</name>